<evidence type="ECO:0000256" key="2">
    <source>
        <dbReference type="ARBA" id="ARBA00022801"/>
    </source>
</evidence>
<dbReference type="InterPro" id="IPR014017">
    <property type="entry name" value="DNA_helicase_UvrD-like_C"/>
</dbReference>
<evidence type="ECO:0000256" key="1">
    <source>
        <dbReference type="ARBA" id="ARBA00022741"/>
    </source>
</evidence>
<dbReference type="SUPFAM" id="SSF52540">
    <property type="entry name" value="P-loop containing nucleoside triphosphate hydrolases"/>
    <property type="match status" value="1"/>
</dbReference>
<evidence type="ECO:0000256" key="5">
    <source>
        <dbReference type="PROSITE-ProRule" id="PRU00560"/>
    </source>
</evidence>
<dbReference type="PANTHER" id="PTHR21529:SF4">
    <property type="entry name" value="TPR AND ANKYRIN REPEAT-CONTAINING PROTEIN 1"/>
    <property type="match status" value="1"/>
</dbReference>
<dbReference type="GO" id="GO:0016787">
    <property type="term" value="F:hydrolase activity"/>
    <property type="evidence" value="ECO:0007669"/>
    <property type="project" value="UniProtKB-UniRule"/>
</dbReference>
<reference evidence="7 9" key="1">
    <citation type="submission" date="2017-11" db="EMBL/GenBank/DDBJ databases">
        <title>The genome of Rhizophagus clarus HR1 reveals common genetic basis of auxotrophy among arbuscular mycorrhizal fungi.</title>
        <authorList>
            <person name="Kobayashi Y."/>
        </authorList>
    </citation>
    <scope>NUCLEOTIDE SEQUENCE [LARGE SCALE GENOMIC DNA]</scope>
    <source>
        <strain evidence="7 9">HR1</strain>
    </source>
</reference>
<dbReference type="STRING" id="94130.A0A2Z6RQ00"/>
<dbReference type="Proteomes" id="UP000615446">
    <property type="component" value="Unassembled WGS sequence"/>
</dbReference>
<keyword evidence="1 5" id="KW-0547">Nucleotide-binding</keyword>
<protein>
    <recommendedName>
        <fullName evidence="6">UvrD-like helicase ATP-binding domain-containing protein</fullName>
    </recommendedName>
</protein>
<dbReference type="InterPro" id="IPR039904">
    <property type="entry name" value="TRANK1"/>
</dbReference>
<dbReference type="InterPro" id="IPR014016">
    <property type="entry name" value="UvrD-like_ATP-bd"/>
</dbReference>
<keyword evidence="4 5" id="KW-0067">ATP-binding</keyword>
<evidence type="ECO:0000313" key="9">
    <source>
        <dbReference type="Proteomes" id="UP000247702"/>
    </source>
</evidence>
<organism evidence="7 9">
    <name type="scientific">Rhizophagus clarus</name>
    <dbReference type="NCBI Taxonomy" id="94130"/>
    <lineage>
        <taxon>Eukaryota</taxon>
        <taxon>Fungi</taxon>
        <taxon>Fungi incertae sedis</taxon>
        <taxon>Mucoromycota</taxon>
        <taxon>Glomeromycotina</taxon>
        <taxon>Glomeromycetes</taxon>
        <taxon>Glomerales</taxon>
        <taxon>Glomeraceae</taxon>
        <taxon>Rhizophagus</taxon>
    </lineage>
</organism>
<dbReference type="PROSITE" id="PS51198">
    <property type="entry name" value="UVRD_HELICASE_ATP_BIND"/>
    <property type="match status" value="1"/>
</dbReference>
<feature type="binding site" evidence="5">
    <location>
        <begin position="560"/>
        <end position="567"/>
    </location>
    <ligand>
        <name>ATP</name>
        <dbReference type="ChEBI" id="CHEBI:30616"/>
    </ligand>
</feature>
<keyword evidence="9" id="KW-1185">Reference proteome</keyword>
<evidence type="ECO:0000256" key="4">
    <source>
        <dbReference type="ARBA" id="ARBA00022840"/>
    </source>
</evidence>
<dbReference type="EMBL" id="BEXD01001446">
    <property type="protein sequence ID" value="GBB94158.1"/>
    <property type="molecule type" value="Genomic_DNA"/>
</dbReference>
<name>A0A2Z6RQ00_9GLOM</name>
<sequence length="2182" mass="256423">MFFSGRPLIELLEDLADSQNDDGWDRYILLERCLTASESDLDKFFDELSRSFGTYIPTLQTFILHLYNKYLRATPNLNLMNTSLDKFASMLITDVITKNLQNSNIPGFGEFLHNCIGLLWRTGNEDNSMPIVKHIFSAILNVDGAFRVLITDTHGHHCLKRILFDFNMIIHIEQEELLKAVNIVATLLEKCSEHKNVSSRLSKGFSIYKACTTLLEALRGQNIEDSSQPILNDTARLNNKESKKQNWNKKRVNNIPNNSTFLSIEYKKYLDLLKMSGPQKPSDLPNFLAALEQRKIDSFRVLIDFLPCTSCHEQALTYFSLDKYFLEEEPTSSDCHYRLPFEFNDDDKLGPWDILLSEEAIKDMRQLESSPEIIRTVMKKLGQLSLGEWDKYELQRIVQTHTIPVYEIEILDSDGLKILWQVDHGFSIRSKTFTQLVKIWTVTANKEQIHKILENLSIVHQVYTSKHLCETQQAGKDNVVLPKIFEEEEETGSPENGLHNSLTDDERLLEVHKMLVTNKFVPLSRNLYKSLALGGFNFTFQVSKKEYEIITNPTSSIIIGRSGTGKTTCIVFRQIASYLNRQLCKIPSDDRFFHKRQIFITLSSNLCQRVKEYFNRLRESAMLAGKKITMTQFYEYRRKKEEEEAAGIDSMFEELGDDQDDIPNSFRELEDRHFPLFITFVKFSKMLQETYGIKNLTKQRELDADDIDTYDKEEKSYQKKLLFIKTPKFVNYDIFRKRYWPRLNCDFDCELVYAEFSIIKGSNPEVDFLSREDYRNISIKKYPVFSYDRDRIYDLFQKYEAEKKRNGHYDSIDRTLAILRLAKKKALGGPHIHEVYIDECQDNQIVDLSLILKVFDRVDNIFLAGDIAQCIARGSSFRFQDLYGLMYKWECTRAKINHRNININPKRFELNNNYRSHNGILQLASSVIDLIWHFFPNSIDRLSREHSKVGGPQPTVFYDLDDVHILNKQRDDENPFIEFGADQVIIVRNDEAKEQLKKLINKAGLILTVFEAKGMEFNDVILYNFFTDSPARLKWRVILSASNENSKRVQTFSHEKHYVLSSELKNLYVAVTRARQHLWIYDKNTEYSAPIQKYWESLGLIKVQSEGVNLSNLAKKSESYEWNQQGKNFFEQRQYEQAIFCFEKSGNEDRRKLANAYYLQQIARDSISDSNYDIIMTNFINAITAFKECSRPNQAALCYQEIGMYKEAGDVYAEYKVFEFAARNYLKANMWHEAGEYFEKAKKYDDAALAYKDGSLKDNLFYEIATDFILKYKQKISKKTYCYVARHIKIHYHAAAISYGKFVKAVEMYERLINNYEDTRETLEFLLYICRINILKETMISTRDSSTLKQYLSKMNEFIVKVESQLIRKSEEWKDLKEEYNLYSAYLDKDIHKIYECIQFFRRRKKVAAEFHAVNTWLQVFSQLSSIQIKDQHRGRLQQLLRMCELALSYIKNINDKKDNKIEKKNFEDIFCVREVNDPQRRQIPFSSPLLHTQNDVEVMNNQHIYNVNNVHLKISQCLASRIFELIWDVNQIGKSIPDISSQICYELTSCQKSNCLNHHVIPTPSILHKRLEFACLQYTVVVKLGVLLYCNQFLKEEQSKKIRGLQRWWAESLVRFHIRYQSPQMSCPEVTYMVLAKLSDCTRKELIEIACKKWLCEFNNVRNFEVMLKCILVLQQLKDEWSISRFYWEISKTKKISHPKNLPIGFEYCDYHNGHHRAVPIGKRLYLFFFHLRSHDVIEAILNVKEFIKYAISKTKRVNLVTPDAFGDLVSFMEFATSLIFAVSPRYCDFFLPRSYLVNYFDTYAAIPLFPKYDRNDYLAAVKSSFDQVQQLLELLIRKERVYLLVILRLIRILILIGLNESTLITRVFNLFKYLNNKVSSANIKKYLNQKSIWLLINVLDNDLKETGCDSLIIVYYQLEDIPSKIFKWEKYGITKLSYNSIEEFRSSLQQIKSSVNIVENITSKNQFPSQRTESSDKGLEVWFRQIHDCPKAQKAARKIQVWFRRVYNRVKFRPGYYGPTSNVTYNKTMIFCQILMEEKGRKAVSRYNILLRGQAVDVITELTMLKDKMEVIKNRLKEIINNHPPDTDEIDRCLKLEDELKYDQEQKLELALKSLSVTKNSLKHKEANSEWLENEIYKAEHTIDQVWEYIDECKVEISSFYFTEDFISKKISKFVDENTS</sequence>
<dbReference type="Gene3D" id="3.40.50.300">
    <property type="entry name" value="P-loop containing nucleotide triphosphate hydrolases"/>
    <property type="match status" value="2"/>
</dbReference>
<dbReference type="SUPFAM" id="SSF48452">
    <property type="entry name" value="TPR-like"/>
    <property type="match status" value="1"/>
</dbReference>
<accession>A0A2Z6RQ00</accession>
<reference evidence="8" key="2">
    <citation type="submission" date="2019-10" db="EMBL/GenBank/DDBJ databases">
        <title>Conservation and host-specific expression of non-tandemly repeated heterogenous ribosome RNA gene in arbuscular mycorrhizal fungi.</title>
        <authorList>
            <person name="Maeda T."/>
            <person name="Kobayashi Y."/>
            <person name="Nakagawa T."/>
            <person name="Ezawa T."/>
            <person name="Yamaguchi K."/>
            <person name="Bino T."/>
            <person name="Nishimoto Y."/>
            <person name="Shigenobu S."/>
            <person name="Kawaguchi M."/>
        </authorList>
    </citation>
    <scope>NUCLEOTIDE SEQUENCE</scope>
    <source>
        <strain evidence="8">HR1</strain>
    </source>
</reference>
<feature type="domain" description="UvrD-like helicase ATP-binding" evidence="6">
    <location>
        <begin position="539"/>
        <end position="917"/>
    </location>
</feature>
<gene>
    <name evidence="8" type="ORF">RCL2_000048400</name>
    <name evidence="7" type="ORF">RclHR1_00230036</name>
</gene>
<keyword evidence="2 5" id="KW-0378">Hydrolase</keyword>
<keyword evidence="3 5" id="KW-0347">Helicase</keyword>
<dbReference type="PANTHER" id="PTHR21529">
    <property type="entry name" value="MAMMARY TURMOR VIRUS RECEPTOR HOMOLOG 1, 2 MTVR1, 2"/>
    <property type="match status" value="1"/>
</dbReference>
<dbReference type="OrthoDB" id="3156807at2759"/>
<dbReference type="InterPro" id="IPR027417">
    <property type="entry name" value="P-loop_NTPase"/>
</dbReference>
<dbReference type="EMBL" id="BLAL01000004">
    <property type="protein sequence ID" value="GES72940.1"/>
    <property type="molecule type" value="Genomic_DNA"/>
</dbReference>
<evidence type="ECO:0000256" key="3">
    <source>
        <dbReference type="ARBA" id="ARBA00022806"/>
    </source>
</evidence>
<dbReference type="Proteomes" id="UP000247702">
    <property type="component" value="Unassembled WGS sequence"/>
</dbReference>
<dbReference type="GO" id="GO:0004386">
    <property type="term" value="F:helicase activity"/>
    <property type="evidence" value="ECO:0007669"/>
    <property type="project" value="UniProtKB-UniRule"/>
</dbReference>
<dbReference type="InterPro" id="IPR011990">
    <property type="entry name" value="TPR-like_helical_dom_sf"/>
</dbReference>
<dbReference type="Pfam" id="PF00580">
    <property type="entry name" value="UvrD-helicase"/>
    <property type="match status" value="1"/>
</dbReference>
<evidence type="ECO:0000313" key="8">
    <source>
        <dbReference type="EMBL" id="GES72940.1"/>
    </source>
</evidence>
<comment type="caution">
    <text evidence="7">The sequence shown here is derived from an EMBL/GenBank/DDBJ whole genome shotgun (WGS) entry which is preliminary data.</text>
</comment>
<proteinExistence type="predicted"/>
<evidence type="ECO:0000259" key="6">
    <source>
        <dbReference type="PROSITE" id="PS51198"/>
    </source>
</evidence>
<dbReference type="GO" id="GO:0005524">
    <property type="term" value="F:ATP binding"/>
    <property type="evidence" value="ECO:0007669"/>
    <property type="project" value="UniProtKB-UniRule"/>
</dbReference>
<evidence type="ECO:0000313" key="7">
    <source>
        <dbReference type="EMBL" id="GBB94158.1"/>
    </source>
</evidence>
<dbReference type="Pfam" id="PF13361">
    <property type="entry name" value="UvrD_C"/>
    <property type="match status" value="1"/>
</dbReference>